<feature type="domain" description="AAA+ ATPase" evidence="5">
    <location>
        <begin position="294"/>
        <end position="530"/>
    </location>
</feature>
<evidence type="ECO:0000256" key="3">
    <source>
        <dbReference type="PROSITE-ProRule" id="PRU00023"/>
    </source>
</evidence>
<feature type="repeat" description="ANK" evidence="3">
    <location>
        <begin position="2073"/>
        <end position="2101"/>
    </location>
</feature>
<dbReference type="Gene3D" id="1.25.40.20">
    <property type="entry name" value="Ankyrin repeat-containing domain"/>
    <property type="match status" value="7"/>
</dbReference>
<feature type="repeat" description="ANK" evidence="3">
    <location>
        <begin position="1686"/>
        <end position="1718"/>
    </location>
</feature>
<reference evidence="6" key="1">
    <citation type="submission" date="2023-06" db="EMBL/GenBank/DDBJ databases">
        <authorList>
            <person name="Noh H."/>
        </authorList>
    </citation>
    <scope>NUCLEOTIDE SEQUENCE</scope>
    <source>
        <strain evidence="6">DUCC20226</strain>
    </source>
</reference>
<feature type="region of interest" description="Disordered" evidence="4">
    <location>
        <begin position="2514"/>
        <end position="2583"/>
    </location>
</feature>
<keyword evidence="7" id="KW-1185">Reference proteome</keyword>
<dbReference type="PANTHER" id="PTHR24198:SF165">
    <property type="entry name" value="ANKYRIN REPEAT-CONTAINING PROTEIN-RELATED"/>
    <property type="match status" value="1"/>
</dbReference>
<evidence type="ECO:0000259" key="5">
    <source>
        <dbReference type="SMART" id="SM00382"/>
    </source>
</evidence>
<feature type="repeat" description="ANK" evidence="3">
    <location>
        <begin position="789"/>
        <end position="821"/>
    </location>
</feature>
<dbReference type="PANTHER" id="PTHR24198">
    <property type="entry name" value="ANKYRIN REPEAT AND PROTEIN KINASE DOMAIN-CONTAINING PROTEIN"/>
    <property type="match status" value="1"/>
</dbReference>
<dbReference type="Pfam" id="PF24809">
    <property type="entry name" value="DUF7708"/>
    <property type="match status" value="1"/>
</dbReference>
<dbReference type="InterPro" id="IPR002110">
    <property type="entry name" value="Ankyrin_rpt"/>
</dbReference>
<proteinExistence type="predicted"/>
<dbReference type="PROSITE" id="PS50088">
    <property type="entry name" value="ANK_REPEAT"/>
    <property type="match status" value="11"/>
</dbReference>
<dbReference type="InterPro" id="IPR027417">
    <property type="entry name" value="P-loop_NTPase"/>
</dbReference>
<dbReference type="InterPro" id="IPR036770">
    <property type="entry name" value="Ankyrin_rpt-contain_sf"/>
</dbReference>
<evidence type="ECO:0000256" key="4">
    <source>
        <dbReference type="SAM" id="MobiDB-lite"/>
    </source>
</evidence>
<dbReference type="InterPro" id="IPR056884">
    <property type="entry name" value="NPHP3-like_N"/>
</dbReference>
<keyword evidence="2 3" id="KW-0040">ANK repeat</keyword>
<comment type="caution">
    <text evidence="6">The sequence shown here is derived from an EMBL/GenBank/DDBJ whole genome shotgun (WGS) entry which is preliminary data.</text>
</comment>
<dbReference type="SUPFAM" id="SSF48403">
    <property type="entry name" value="Ankyrin repeat"/>
    <property type="match status" value="6"/>
</dbReference>
<feature type="repeat" description="ANK" evidence="3">
    <location>
        <begin position="1602"/>
        <end position="1634"/>
    </location>
</feature>
<keyword evidence="1" id="KW-0677">Repeat</keyword>
<feature type="compositionally biased region" description="Basic and acidic residues" evidence="4">
    <location>
        <begin position="2553"/>
        <end position="2567"/>
    </location>
</feature>
<accession>A0AAD9VXX7</accession>
<dbReference type="EMBL" id="JAUJFL010000007">
    <property type="protein sequence ID" value="KAK2599240.1"/>
    <property type="molecule type" value="Genomic_DNA"/>
</dbReference>
<protein>
    <recommendedName>
        <fullName evidence="5">AAA+ ATPase domain-containing protein</fullName>
    </recommendedName>
</protein>
<feature type="repeat" description="ANK" evidence="3">
    <location>
        <begin position="1051"/>
        <end position="1080"/>
    </location>
</feature>
<feature type="repeat" description="ANK" evidence="3">
    <location>
        <begin position="1649"/>
        <end position="1681"/>
    </location>
</feature>
<evidence type="ECO:0000256" key="1">
    <source>
        <dbReference type="ARBA" id="ARBA00022737"/>
    </source>
</evidence>
<evidence type="ECO:0000313" key="6">
    <source>
        <dbReference type="EMBL" id="KAK2599240.1"/>
    </source>
</evidence>
<sequence>MAPSASPYQNLTGSLWEKAFSKLSEDLKSSLGQAKTHKRDILAAVLRAAEGKRDTSLRRRWKVKLPNREVVIVRDVLEKIARWVVRFKEIGDTAVQFDTTQASFPWAAVRFLLQATVNDIQQYGALMVDIEIISRLVTRYKEFELLYLPRNAPVPSALDDALTSLYTEVLTYLAQAVDILSEKTFVRLAKAPFRLGDEEQMQRILKREDEVLKLAKLDDVKVLHSLEISVVRLVDQASIASRMLDRERHVKMVRWLSTSPYSAHHETITEYRAPNFGQWLLQHHEYKDWCQSSSPSVLLLHGIPGSGKTHLCSVVVDELLKTAASQALSAPFAYFYCLKTDSEPERSAADEILRSILRQLAITDETQPRVQCLLDTEFEQRSKSADLSGLDLPKLKIKHCVDLIIELANDSPITIILDAIDQIQDSWRFVLFDELNRILNEAANVVKIFMTSRNDSEVHSSFPSAKTVSITKANVRGDMQEFIFRELDNARLMNGRISSEVRTAIADALLSGAGEMFLWAQRQIQQLRMRKIKHEDDLLPALETNILADLDQLYEETLHQVLSGGDATRSFFIHVFSWLLYMKSPLTLSALMAAMSVASANSATIQPIQVSDMCAHLIVADIKRDAVRFAHQSIKEYLLRAKQDLFSPYLSHGLLTSTCIEVCSRGPPDGQALEVQPISIYVYAAMYWAVHLKGAEIPEAQDDLFLRMLSFVVDKDDMTPSLSFEIWLDTAAELAVLLPYHHPMKPALDAIPNEQSSPIFLAAVFGINGLLELVAESDPDTDWNQENRLGHTAVYLAAALGHASTVSILIDQGADVNVECGRYGSPLHAACYGGHDEAVKQLLSHEASTTCGKRFQNALEASAHGDHEDIAIILVQGGNIKTEADYEHALHIAAEFGLVNLLAELQKPIFNSFWQKDMIDRQKARTTKAIKCGQLGVLQKFLSRITDPSMLLAADSVATAAAYGHNEIIRFLNGIGMDIEAKGELGTPLRSACLMGRMSTVQLLMEYGAGAKSGSLDDALHAAAAKGYAVIVKLLIQEGADVNHQGGAFGTALQAAAYTGHKETVEVLVDAGADVYAQGYSLDAFHAAAEGGHQEIVLLLLMRGYKFKEPPPNIRYRSFSPLLPPSPSPFLHLFEHVTPDRNVPEARKGSGRHTYRESVFAKRYKSTLEACAATGQVAMARLYLNERLYLETLDQGWHATKESVVLDAMELAAAYDQVKVLEVLLEWMIRRRPIRRYLLLILKAAGERNSHNTIEFALSLASENGITTDEINQLRLKWPPSHEKYRDGVIDAEQIKHDLMWACTSGDEDAAKNNDISVLKLLLSERGSEVLGRDLSLLGRLACIACSESYPDIIRYLVEELKVDVNVNVADDPLGHCSYEGEENSREGHLTSLLQVALRSFGQSPFWDESFQAMGEEKLLRRTEIVTCLLAHGADTSSLSSQDAFPIQVAAKICPETVVRQLIDAGADVTRVHDDKSAMDAAMAREWGSASIVQMILEAGGAFPVDFEKAQVLIERVAKFFRKIKDRPVDGVREREVPAHVLKDGLPAVLELLELLLRHYTYQKTDDMNYLFVLEAACQLGKRDFIELLLSRGTDPNGSGDHHGIPIQAAAGSGHHGIVRLLLEHGASVNINIPDEDAFFRRSYIQGQTWHSALRAAIVGGRSDIIHLLLSYGADIDLKPKFYGNQYESALQLAVASGDINIVNALLEAGADVHEDDSCWSHPLILACRQGCVNITTALLEAGAPVDISGKPSDSNSSTVDLEQASPLHAAIDGGHVQIIELLLKNGADVNKDMAIPPAGPALLAAVQKNDLYIVRRLLVAGAEINHVSCGRTALLEAVDKNADLSIVRELLAQGAVAAGSNYPNCLVRACCGGSVDLVELLLESIYGNHDQPEIIIDEALDAVVRQDQLNDSIICLLLDYLLPTQQRFALVCFSGSVSNVVSMLDAGMSAEGEKTIADRPIHVAVRELRDEVARVLVQRGADVHYKSPREGTPLMCALLTCAGPCLEDFQPESTLSKSLSCGHHYNDKSRIWKSYSPPVTKIRDIHKCMTIVQLLIDHGADPDVDECAFGKPLHIACLIGSTAIVTKLVECGADVNSISGYFETPLFAAICGEDLDVVSLLLEQGAGVNYMHQAYRTPLQLACAMNNRDIACKLLQHGASVAVASQAGEGALTLALSSYRAHLDYTSDGGHGEHSLPNIILRASPGMQLSEHDILAAARIRHGACVLASLLETNKEMQVSENLIVRLLELEESPEKDSLRLLLERSGGLGITEKMLMVELRTDTLKSLLEFLPVCKVTPAIMENQQELGLFELLLNSDDSVEITESVVLKALNLSGRCDSQTSVLDTIWGRKPCLAVTELMLKTARTSEDLQFLLERFGPANGMLQDVASFLAYEASLTQYKADMLWWLLYFDPEIRLVPDMIAEVMSLSGSSAALDVFLTHEPGLSISEELFSALVTKIDPVQLAGILHKHGKKLKFTQSTRDAIDRACVWYSGMDTKKVLYSLRERDETAEETEAWCRTQEDDEEAKSSETSSSRVGPLEQAVGIAAGTDNDKEEGTGEERQSGEETDEDGDLFSFSSKD</sequence>
<organism evidence="6 7">
    <name type="scientific">Phomopsis amygdali</name>
    <name type="common">Fusicoccum amygdali</name>
    <dbReference type="NCBI Taxonomy" id="1214568"/>
    <lineage>
        <taxon>Eukaryota</taxon>
        <taxon>Fungi</taxon>
        <taxon>Dikarya</taxon>
        <taxon>Ascomycota</taxon>
        <taxon>Pezizomycotina</taxon>
        <taxon>Sordariomycetes</taxon>
        <taxon>Sordariomycetidae</taxon>
        <taxon>Diaporthales</taxon>
        <taxon>Diaporthaceae</taxon>
        <taxon>Diaporthe</taxon>
    </lineage>
</organism>
<feature type="repeat" description="ANK" evidence="3">
    <location>
        <begin position="1763"/>
        <end position="1795"/>
    </location>
</feature>
<feature type="repeat" description="ANK" evidence="3">
    <location>
        <begin position="1957"/>
        <end position="1989"/>
    </location>
</feature>
<dbReference type="SMART" id="SM00382">
    <property type="entry name" value="AAA"/>
    <property type="match status" value="1"/>
</dbReference>
<feature type="repeat" description="ANK" evidence="3">
    <location>
        <begin position="2102"/>
        <end position="2134"/>
    </location>
</feature>
<dbReference type="Pfam" id="PF24883">
    <property type="entry name" value="NPHP3_N"/>
    <property type="match status" value="1"/>
</dbReference>
<dbReference type="PROSITE" id="PS50297">
    <property type="entry name" value="ANK_REP_REGION"/>
    <property type="match status" value="9"/>
</dbReference>
<gene>
    <name evidence="6" type="ORF">N8I77_011010</name>
</gene>
<dbReference type="Pfam" id="PF12796">
    <property type="entry name" value="Ank_2"/>
    <property type="match status" value="6"/>
</dbReference>
<dbReference type="GO" id="GO:0005737">
    <property type="term" value="C:cytoplasm"/>
    <property type="evidence" value="ECO:0007669"/>
    <property type="project" value="TreeGrafter"/>
</dbReference>
<dbReference type="SMART" id="SM00248">
    <property type="entry name" value="ANK"/>
    <property type="match status" value="28"/>
</dbReference>
<dbReference type="SUPFAM" id="SSF52540">
    <property type="entry name" value="P-loop containing nucleoside triphosphate hydrolases"/>
    <property type="match status" value="1"/>
</dbReference>
<dbReference type="InterPro" id="IPR056125">
    <property type="entry name" value="DUF7708"/>
</dbReference>
<feature type="repeat" description="ANK" evidence="3">
    <location>
        <begin position="2135"/>
        <end position="2167"/>
    </location>
</feature>
<evidence type="ECO:0000256" key="2">
    <source>
        <dbReference type="ARBA" id="ARBA00023043"/>
    </source>
</evidence>
<dbReference type="InterPro" id="IPR003593">
    <property type="entry name" value="AAA+_ATPase"/>
</dbReference>
<name>A0AAD9VXX7_PHOAM</name>
<feature type="repeat" description="ANK" evidence="3">
    <location>
        <begin position="1015"/>
        <end position="1047"/>
    </location>
</feature>
<dbReference type="Gene3D" id="3.40.50.300">
    <property type="entry name" value="P-loop containing nucleotide triphosphate hydrolases"/>
    <property type="match status" value="1"/>
</dbReference>
<dbReference type="Proteomes" id="UP001265746">
    <property type="component" value="Unassembled WGS sequence"/>
</dbReference>
<dbReference type="PRINTS" id="PR01415">
    <property type="entry name" value="ANKYRIN"/>
</dbReference>
<evidence type="ECO:0000313" key="7">
    <source>
        <dbReference type="Proteomes" id="UP001265746"/>
    </source>
</evidence>